<proteinExistence type="predicted"/>
<sequence>MERTKMEPVGNVADLPWEDGSVLRGAREFQIMELVANDPTYTKAFSLEYVRISRNGHSVTHVNSCSHFLYVLDGVGEITIEDRTWPLRAGSYARVKGGKRHSLRNQGDGDMYVLAVYDPPRVTDTSTKVG</sequence>
<gene>
    <name evidence="2" type="ORF">CEY11_19780</name>
</gene>
<feature type="domain" description="Cupin type-2" evidence="1">
    <location>
        <begin position="54"/>
        <end position="117"/>
    </location>
</feature>
<organism evidence="2 3">
    <name type="scientific">Candidimonas nitroreducens</name>
    <dbReference type="NCBI Taxonomy" id="683354"/>
    <lineage>
        <taxon>Bacteria</taxon>
        <taxon>Pseudomonadati</taxon>
        <taxon>Pseudomonadota</taxon>
        <taxon>Betaproteobacteria</taxon>
        <taxon>Burkholderiales</taxon>
        <taxon>Alcaligenaceae</taxon>
        <taxon>Candidimonas</taxon>
    </lineage>
</organism>
<dbReference type="Gene3D" id="2.60.120.10">
    <property type="entry name" value="Jelly Rolls"/>
    <property type="match status" value="1"/>
</dbReference>
<accession>A0A225M9M8</accession>
<dbReference type="InterPro" id="IPR011051">
    <property type="entry name" value="RmlC_Cupin_sf"/>
</dbReference>
<evidence type="ECO:0000313" key="2">
    <source>
        <dbReference type="EMBL" id="OWT56261.1"/>
    </source>
</evidence>
<reference evidence="3" key="1">
    <citation type="submission" date="2017-06" db="EMBL/GenBank/DDBJ databases">
        <title>Herbaspirillum phytohormonus sp. nov., isolated from the root nodule of Robinia pseudoacacia in lead-zinc mine.</title>
        <authorList>
            <person name="Fan M."/>
            <person name="Lin Y."/>
        </authorList>
    </citation>
    <scope>NUCLEOTIDE SEQUENCE [LARGE SCALE GENOMIC DNA]</scope>
    <source>
        <strain evidence="3">SC-089</strain>
    </source>
</reference>
<dbReference type="InterPro" id="IPR013096">
    <property type="entry name" value="Cupin_2"/>
</dbReference>
<dbReference type="EMBL" id="NJIH01000011">
    <property type="protein sequence ID" value="OWT56261.1"/>
    <property type="molecule type" value="Genomic_DNA"/>
</dbReference>
<evidence type="ECO:0000313" key="3">
    <source>
        <dbReference type="Proteomes" id="UP000214603"/>
    </source>
</evidence>
<dbReference type="AlphaFoldDB" id="A0A225M9M8"/>
<evidence type="ECO:0000259" key="1">
    <source>
        <dbReference type="Pfam" id="PF07883"/>
    </source>
</evidence>
<dbReference type="InterPro" id="IPR014710">
    <property type="entry name" value="RmlC-like_jellyroll"/>
</dbReference>
<protein>
    <recommendedName>
        <fullName evidence="1">Cupin type-2 domain-containing protein</fullName>
    </recommendedName>
</protein>
<dbReference type="Proteomes" id="UP000214603">
    <property type="component" value="Unassembled WGS sequence"/>
</dbReference>
<dbReference type="Pfam" id="PF07883">
    <property type="entry name" value="Cupin_2"/>
    <property type="match status" value="1"/>
</dbReference>
<dbReference type="SUPFAM" id="SSF51182">
    <property type="entry name" value="RmlC-like cupins"/>
    <property type="match status" value="1"/>
</dbReference>
<keyword evidence="3" id="KW-1185">Reference proteome</keyword>
<comment type="caution">
    <text evidence="2">The sequence shown here is derived from an EMBL/GenBank/DDBJ whole genome shotgun (WGS) entry which is preliminary data.</text>
</comment>
<name>A0A225M9M8_9BURK</name>